<keyword evidence="4" id="KW-0680">Restriction system</keyword>
<dbReference type="PROSITE" id="PS51679">
    <property type="entry name" value="SAM_MT_C5"/>
    <property type="match status" value="1"/>
</dbReference>
<evidence type="ECO:0000256" key="2">
    <source>
        <dbReference type="ARBA" id="ARBA00022679"/>
    </source>
</evidence>
<dbReference type="Proteomes" id="UP001268256">
    <property type="component" value="Unassembled WGS sequence"/>
</dbReference>
<comment type="caution">
    <text evidence="8">The sequence shown here is derived from an EMBL/GenBank/DDBJ whole genome shotgun (WGS) entry which is preliminary data.</text>
</comment>
<keyword evidence="3 5" id="KW-0949">S-adenosyl-L-methionine</keyword>
<dbReference type="PRINTS" id="PR00105">
    <property type="entry name" value="C5METTRFRASE"/>
</dbReference>
<comment type="catalytic activity">
    <reaction evidence="7">
        <text>a 2'-deoxycytidine in DNA + S-adenosyl-L-methionine = a 5-methyl-2'-deoxycytidine in DNA + S-adenosyl-L-homocysteine + H(+)</text>
        <dbReference type="Rhea" id="RHEA:13681"/>
        <dbReference type="Rhea" id="RHEA-COMP:11369"/>
        <dbReference type="Rhea" id="RHEA-COMP:11370"/>
        <dbReference type="ChEBI" id="CHEBI:15378"/>
        <dbReference type="ChEBI" id="CHEBI:57856"/>
        <dbReference type="ChEBI" id="CHEBI:59789"/>
        <dbReference type="ChEBI" id="CHEBI:85452"/>
        <dbReference type="ChEBI" id="CHEBI:85454"/>
        <dbReference type="EC" id="2.1.1.37"/>
    </reaction>
</comment>
<dbReference type="RefSeq" id="WP_322878831.1">
    <property type="nucleotide sequence ID" value="NZ_JAVMIP010000014.1"/>
</dbReference>
<dbReference type="PROSITE" id="PS00094">
    <property type="entry name" value="C5_MTASE_1"/>
    <property type="match status" value="1"/>
</dbReference>
<dbReference type="InterPro" id="IPR029063">
    <property type="entry name" value="SAM-dependent_MTases_sf"/>
</dbReference>
<dbReference type="InterPro" id="IPR001525">
    <property type="entry name" value="C5_MeTfrase"/>
</dbReference>
<dbReference type="CDD" id="cd00315">
    <property type="entry name" value="Cyt_C5_DNA_methylase"/>
    <property type="match status" value="1"/>
</dbReference>
<dbReference type="NCBIfam" id="TIGR00675">
    <property type="entry name" value="dcm"/>
    <property type="match status" value="1"/>
</dbReference>
<comment type="similarity">
    <text evidence="5 6">Belongs to the class I-like SAM-binding methyltransferase superfamily. C5-methyltransferase family.</text>
</comment>
<protein>
    <recommendedName>
        <fullName evidence="7">Cytosine-specific methyltransferase</fullName>
        <ecNumber evidence="7">2.1.1.37</ecNumber>
    </recommendedName>
</protein>
<dbReference type="Gene3D" id="3.90.120.10">
    <property type="entry name" value="DNA Methylase, subunit A, domain 2"/>
    <property type="match status" value="1"/>
</dbReference>
<proteinExistence type="inferred from homology"/>
<evidence type="ECO:0000256" key="4">
    <source>
        <dbReference type="ARBA" id="ARBA00022747"/>
    </source>
</evidence>
<feature type="active site" evidence="5">
    <location>
        <position position="77"/>
    </location>
</feature>
<sequence length="323" mass="36988">MFKCIDLFCGIGGFRIAANQASKDLGIDLKWVFSCDIDSHAQQAYFENFQDYPHGDITKIESKDIPDHDLLFAGFPCQPFSICGDLKGFEDSRGTLFFEIVRVLREKRPASFVLENVKQLVGHNQGKTFKRILEILNEIGYFVDYKVLNGLDFGIPHKRERIFIVGFREPYHFEWPTGKIPMQSLADLLEIKVSDFYYASPKIRQSRLERFEGKLPEPPTIWHENKSGHLSAYPYSCAMRAGASYNYLLVNGERRLTEREMLRLLGFPDSFKIIYGYSIMRKLAGNSIVVPCALSVIKAVLLTLRNPNISSSLNYDVKQLAFL</sequence>
<evidence type="ECO:0000256" key="1">
    <source>
        <dbReference type="ARBA" id="ARBA00022603"/>
    </source>
</evidence>
<dbReference type="SUPFAM" id="SSF53335">
    <property type="entry name" value="S-adenosyl-L-methionine-dependent methyltransferases"/>
    <property type="match status" value="1"/>
</dbReference>
<keyword evidence="9" id="KW-1185">Reference proteome</keyword>
<evidence type="ECO:0000256" key="5">
    <source>
        <dbReference type="PROSITE-ProRule" id="PRU01016"/>
    </source>
</evidence>
<evidence type="ECO:0000313" key="9">
    <source>
        <dbReference type="Proteomes" id="UP001268256"/>
    </source>
</evidence>
<name>A0AAE4FTL1_9CYAN</name>
<dbReference type="InterPro" id="IPR050750">
    <property type="entry name" value="C5-MTase"/>
</dbReference>
<dbReference type="InterPro" id="IPR018117">
    <property type="entry name" value="C5_DNA_meth_AS"/>
</dbReference>
<evidence type="ECO:0000313" key="8">
    <source>
        <dbReference type="EMBL" id="MDS3861593.1"/>
    </source>
</evidence>
<dbReference type="PANTHER" id="PTHR46098:SF1">
    <property type="entry name" value="TRNA (CYTOSINE(38)-C(5))-METHYLTRANSFERASE"/>
    <property type="match status" value="1"/>
</dbReference>
<evidence type="ECO:0000256" key="6">
    <source>
        <dbReference type="RuleBase" id="RU000416"/>
    </source>
</evidence>
<dbReference type="GO" id="GO:0032259">
    <property type="term" value="P:methylation"/>
    <property type="evidence" value="ECO:0007669"/>
    <property type="project" value="UniProtKB-KW"/>
</dbReference>
<dbReference type="GO" id="GO:0003886">
    <property type="term" value="F:DNA (cytosine-5-)-methyltransferase activity"/>
    <property type="evidence" value="ECO:0007669"/>
    <property type="project" value="UniProtKB-EC"/>
</dbReference>
<dbReference type="Gene3D" id="3.40.50.150">
    <property type="entry name" value="Vaccinia Virus protein VP39"/>
    <property type="match status" value="1"/>
</dbReference>
<dbReference type="EC" id="2.1.1.37" evidence="7"/>
<dbReference type="PANTHER" id="PTHR46098">
    <property type="entry name" value="TRNA (CYTOSINE(38)-C(5))-METHYLTRANSFERASE"/>
    <property type="match status" value="1"/>
</dbReference>
<reference evidence="9" key="1">
    <citation type="submission" date="2023-07" db="EMBL/GenBank/DDBJ databases">
        <authorList>
            <person name="Luz R."/>
            <person name="Cordeiro R."/>
            <person name="Fonseca A."/>
            <person name="Goncalves V."/>
        </authorList>
    </citation>
    <scope>NUCLEOTIDE SEQUENCE [LARGE SCALE GENOMIC DNA]</scope>
    <source>
        <strain evidence="9">BACA0444</strain>
    </source>
</reference>
<dbReference type="GO" id="GO:0009307">
    <property type="term" value="P:DNA restriction-modification system"/>
    <property type="evidence" value="ECO:0007669"/>
    <property type="project" value="UniProtKB-KW"/>
</dbReference>
<evidence type="ECO:0000256" key="3">
    <source>
        <dbReference type="ARBA" id="ARBA00022691"/>
    </source>
</evidence>
<dbReference type="AlphaFoldDB" id="A0AAE4FTL1"/>
<dbReference type="EMBL" id="JAVMIP010000014">
    <property type="protein sequence ID" value="MDS3861593.1"/>
    <property type="molecule type" value="Genomic_DNA"/>
</dbReference>
<accession>A0AAE4FTL1</accession>
<keyword evidence="2 5" id="KW-0808">Transferase</keyword>
<organism evidence="8 9">
    <name type="scientific">Pseudocalidococcus azoricus BACA0444</name>
    <dbReference type="NCBI Taxonomy" id="2918990"/>
    <lineage>
        <taxon>Bacteria</taxon>
        <taxon>Bacillati</taxon>
        <taxon>Cyanobacteriota</taxon>
        <taxon>Cyanophyceae</taxon>
        <taxon>Acaryochloridales</taxon>
        <taxon>Thermosynechococcaceae</taxon>
        <taxon>Pseudocalidococcus</taxon>
        <taxon>Pseudocalidococcus azoricus</taxon>
    </lineage>
</organism>
<dbReference type="Pfam" id="PF00145">
    <property type="entry name" value="DNA_methylase"/>
    <property type="match status" value="1"/>
</dbReference>
<gene>
    <name evidence="8" type="primary">dcm</name>
    <name evidence="8" type="ORF">RIF25_12335</name>
</gene>
<keyword evidence="1 5" id="KW-0489">Methyltransferase</keyword>
<evidence type="ECO:0000256" key="7">
    <source>
        <dbReference type="RuleBase" id="RU000417"/>
    </source>
</evidence>